<evidence type="ECO:0000256" key="1">
    <source>
        <dbReference type="SAM" id="SignalP"/>
    </source>
</evidence>
<reference evidence="3 4" key="1">
    <citation type="submission" date="2023-12" db="EMBL/GenBank/DDBJ databases">
        <title>Genome sequencing and assembly of bacterial species from a model synthetic community.</title>
        <authorList>
            <person name="Hogle S.L."/>
        </authorList>
    </citation>
    <scope>NUCLEOTIDE SEQUENCE [LARGE SCALE GENOMIC DNA]</scope>
    <source>
        <strain evidence="3 4">HAMBI_3031</strain>
    </source>
</reference>
<accession>A0ABZ0W756</accession>
<keyword evidence="4" id="KW-1185">Reference proteome</keyword>
<name>A0ABZ0W756_9BACT</name>
<dbReference type="InterPro" id="IPR054384">
    <property type="entry name" value="SecDF_P1_head"/>
</dbReference>
<feature type="chain" id="PRO_5047471260" description="SecDF P1 head subdomain domain-containing protein" evidence="1">
    <location>
        <begin position="22"/>
        <end position="508"/>
    </location>
</feature>
<protein>
    <recommendedName>
        <fullName evidence="2">SecDF P1 head subdomain domain-containing protein</fullName>
    </recommendedName>
</protein>
<organism evidence="3 4">
    <name type="scientific">Niabella yanshanensis</name>
    <dbReference type="NCBI Taxonomy" id="577386"/>
    <lineage>
        <taxon>Bacteria</taxon>
        <taxon>Pseudomonadati</taxon>
        <taxon>Bacteroidota</taxon>
        <taxon>Chitinophagia</taxon>
        <taxon>Chitinophagales</taxon>
        <taxon>Chitinophagaceae</taxon>
        <taxon>Niabella</taxon>
    </lineage>
</organism>
<dbReference type="Gene3D" id="3.30.1360.200">
    <property type="match status" value="1"/>
</dbReference>
<proteinExistence type="predicted"/>
<keyword evidence="1" id="KW-0732">Signal</keyword>
<evidence type="ECO:0000313" key="4">
    <source>
        <dbReference type="Proteomes" id="UP001325680"/>
    </source>
</evidence>
<feature type="domain" description="SecDF P1 head subdomain" evidence="2">
    <location>
        <begin position="408"/>
        <end position="502"/>
    </location>
</feature>
<dbReference type="Proteomes" id="UP001325680">
    <property type="component" value="Chromosome"/>
</dbReference>
<dbReference type="EMBL" id="CP139960">
    <property type="protein sequence ID" value="WQD38971.1"/>
    <property type="molecule type" value="Genomic_DNA"/>
</dbReference>
<dbReference type="Pfam" id="PF22599">
    <property type="entry name" value="SecDF_P1_head"/>
    <property type="match status" value="1"/>
</dbReference>
<evidence type="ECO:0000313" key="3">
    <source>
        <dbReference type="EMBL" id="WQD38971.1"/>
    </source>
</evidence>
<evidence type="ECO:0000259" key="2">
    <source>
        <dbReference type="Pfam" id="PF22599"/>
    </source>
</evidence>
<dbReference type="RefSeq" id="WP_114792562.1">
    <property type="nucleotide sequence ID" value="NZ_CP139960.1"/>
</dbReference>
<feature type="signal peptide" evidence="1">
    <location>
        <begin position="1"/>
        <end position="21"/>
    </location>
</feature>
<sequence>MKQVLLLISLFIMVSATPAQNANQDRYRQYAGKYGGNSGVCLFNDGRFMLYGYSTAVFGSYSFKDDDLQFITDKPELFEVYAHDNSTLGDSTRMNFAGFEEGKTFVQFNEENRQRVFNDDANCFDAPFVYETDQQLTRFTLSYIRENVWWDLGRPNPSWQYGPAKKYNDFILIFNKPKREYENFAARFAKVDGRIILQLSNYGGEEGFIKQVPDKEEQKQWQEILEWKKQYDESKTTTVHAVFANKHYRLFPSPDSLNYISNDAANEYISRQADDNEEYFRSNQYQDDRLLRKYIKLVPQNKDTANFTEDNGADNSIFYVVCGEGTRPPYRYQGFVTYEEKKEEERIPLIVTGPAPLLETNPNKIADQDPIPDSINNNKADEIVTLLKPFAVNRPDGFYTIEKKNDDYTLTVLAANPSLTPKDFDSVVCKTGTHEESIIEIRFNKVGAVKFEKFSKDQVGNQVALVADHKVIMMPFVAEPITKGRIDISGNYSAEEAKAIVKRLQHHK</sequence>
<gene>
    <name evidence="3" type="ORF">U0035_02275</name>
</gene>